<accession>A0A8D8YMV3</accession>
<keyword evidence="1" id="KW-0812">Transmembrane</keyword>
<name>A0A8D8YMV3_9HEMI</name>
<dbReference type="EMBL" id="HBUF01383843">
    <property type="protein sequence ID" value="CAG6731331.1"/>
    <property type="molecule type" value="Transcribed_RNA"/>
</dbReference>
<keyword evidence="1" id="KW-0472">Membrane</keyword>
<reference evidence="2" key="1">
    <citation type="submission" date="2021-05" db="EMBL/GenBank/DDBJ databases">
        <authorList>
            <person name="Alioto T."/>
            <person name="Alioto T."/>
            <person name="Gomez Garrido J."/>
        </authorList>
    </citation>
    <scope>NUCLEOTIDE SEQUENCE</scope>
</reference>
<feature type="transmembrane region" description="Helical" evidence="1">
    <location>
        <begin position="46"/>
        <end position="71"/>
    </location>
</feature>
<sequence length="105" mass="12541">MCFTYRACRERIVKTLYFLLKRRHLCFDHEHPVAKTVYKYGINVNFFILLININFIFFIFYKFVLLIFCAVCNVQIVHIMGPFVSKQIASVQFAYLTTKILKAHH</sequence>
<organism evidence="2">
    <name type="scientific">Cacopsylla melanoneura</name>
    <dbReference type="NCBI Taxonomy" id="428564"/>
    <lineage>
        <taxon>Eukaryota</taxon>
        <taxon>Metazoa</taxon>
        <taxon>Ecdysozoa</taxon>
        <taxon>Arthropoda</taxon>
        <taxon>Hexapoda</taxon>
        <taxon>Insecta</taxon>
        <taxon>Pterygota</taxon>
        <taxon>Neoptera</taxon>
        <taxon>Paraneoptera</taxon>
        <taxon>Hemiptera</taxon>
        <taxon>Sternorrhyncha</taxon>
        <taxon>Psylloidea</taxon>
        <taxon>Psyllidae</taxon>
        <taxon>Psyllinae</taxon>
        <taxon>Cacopsylla</taxon>
    </lineage>
</organism>
<evidence type="ECO:0000256" key="1">
    <source>
        <dbReference type="SAM" id="Phobius"/>
    </source>
</evidence>
<proteinExistence type="predicted"/>
<protein>
    <submittedName>
        <fullName evidence="2">Uncharacterized protein</fullName>
    </submittedName>
</protein>
<evidence type="ECO:0000313" key="2">
    <source>
        <dbReference type="EMBL" id="CAG6731331.1"/>
    </source>
</evidence>
<dbReference type="AlphaFoldDB" id="A0A8D8YMV3"/>
<keyword evidence="1" id="KW-1133">Transmembrane helix</keyword>